<sequence length="190" mass="21306">MQQLPISFYDRPTTLVAREILGKLLVHAHDEGMTVGRIVETEAYLQGDPACHAARGMTPRNSVMFGPPGRAYVYFTYGMHYCFNVVTEGEGIGEAVLIRAVEPLVGLDLMRQRRGRERVHELCSGPAKLVQAFNITKEHNRADLTKGGLWVAQSFEEPQEIITTTRIGIKEGADLPLRYYIKGNKFISKK</sequence>
<dbReference type="PANTHER" id="PTHR10429">
    <property type="entry name" value="DNA-3-METHYLADENINE GLYCOSYLASE"/>
    <property type="match status" value="1"/>
</dbReference>
<gene>
    <name evidence="6" type="ORF">P6N53_05540</name>
</gene>
<name>A0AAW7ZBS5_9FIRM</name>
<keyword evidence="3 5" id="KW-0378">Hydrolase</keyword>
<evidence type="ECO:0000256" key="4">
    <source>
        <dbReference type="ARBA" id="ARBA00023204"/>
    </source>
</evidence>
<dbReference type="EC" id="3.2.2.-" evidence="5"/>
<reference evidence="6" key="1">
    <citation type="journal article" date="2023" name="J. Hazard. Mater.">
        <title>Anaerobic biodegradation of pyrene and benzo[a]pyrene by a new sulfate-reducing Desulforamulus aquiferis strain DSA.</title>
        <authorList>
            <person name="Zhang Z."/>
            <person name="Sun J."/>
            <person name="Gong X."/>
            <person name="Wang C."/>
            <person name="Wang H."/>
        </authorList>
    </citation>
    <scope>NUCLEOTIDE SEQUENCE</scope>
    <source>
        <strain evidence="6">DSA</strain>
    </source>
</reference>
<keyword evidence="4 5" id="KW-0234">DNA repair</keyword>
<dbReference type="InterPro" id="IPR036995">
    <property type="entry name" value="MPG_sf"/>
</dbReference>
<dbReference type="GO" id="GO:0006284">
    <property type="term" value="P:base-excision repair"/>
    <property type="evidence" value="ECO:0007669"/>
    <property type="project" value="InterPro"/>
</dbReference>
<evidence type="ECO:0000256" key="1">
    <source>
        <dbReference type="ARBA" id="ARBA00009232"/>
    </source>
</evidence>
<evidence type="ECO:0000313" key="7">
    <source>
        <dbReference type="Proteomes" id="UP001172911"/>
    </source>
</evidence>
<dbReference type="CDD" id="cd00540">
    <property type="entry name" value="AAG"/>
    <property type="match status" value="1"/>
</dbReference>
<keyword evidence="6" id="KW-0326">Glycosidase</keyword>
<dbReference type="Proteomes" id="UP001172911">
    <property type="component" value="Unassembled WGS sequence"/>
</dbReference>
<proteinExistence type="inferred from homology"/>
<dbReference type="RefSeq" id="WP_304541765.1">
    <property type="nucleotide sequence ID" value="NZ_JARPTC010000007.1"/>
</dbReference>
<accession>A0AAW7ZBS5</accession>
<dbReference type="Pfam" id="PF02245">
    <property type="entry name" value="Pur_DNA_glyco"/>
    <property type="match status" value="1"/>
</dbReference>
<dbReference type="Gene3D" id="3.10.300.10">
    <property type="entry name" value="Methylpurine-DNA glycosylase (MPG)"/>
    <property type="match status" value="1"/>
</dbReference>
<dbReference type="FunFam" id="3.10.300.10:FF:000001">
    <property type="entry name" value="Putative 3-methyladenine DNA glycosylase"/>
    <property type="match status" value="1"/>
</dbReference>
<evidence type="ECO:0000256" key="5">
    <source>
        <dbReference type="HAMAP-Rule" id="MF_00527"/>
    </source>
</evidence>
<dbReference type="SUPFAM" id="SSF50486">
    <property type="entry name" value="FMT C-terminal domain-like"/>
    <property type="match status" value="1"/>
</dbReference>
<dbReference type="InterPro" id="IPR003180">
    <property type="entry name" value="MPG"/>
</dbReference>
<protein>
    <recommendedName>
        <fullName evidence="5">Putative 3-methyladenine DNA glycosylase</fullName>
        <ecNumber evidence="5">3.2.2.-</ecNumber>
    </recommendedName>
</protein>
<comment type="similarity">
    <text evidence="1 5">Belongs to the DNA glycosylase MPG family.</text>
</comment>
<keyword evidence="2 5" id="KW-0227">DNA damage</keyword>
<organism evidence="6 7">
    <name type="scientific">Desulforamulus aquiferis</name>
    <dbReference type="NCBI Taxonomy" id="1397668"/>
    <lineage>
        <taxon>Bacteria</taxon>
        <taxon>Bacillati</taxon>
        <taxon>Bacillota</taxon>
        <taxon>Clostridia</taxon>
        <taxon>Eubacteriales</taxon>
        <taxon>Peptococcaceae</taxon>
        <taxon>Desulforamulus</taxon>
    </lineage>
</organism>
<reference evidence="6" key="2">
    <citation type="submission" date="2023-03" db="EMBL/GenBank/DDBJ databases">
        <authorList>
            <person name="Zhang Z."/>
        </authorList>
    </citation>
    <scope>NUCLEOTIDE SEQUENCE</scope>
    <source>
        <strain evidence="6">DSA</strain>
    </source>
</reference>
<dbReference type="GO" id="GO:0003905">
    <property type="term" value="F:alkylbase DNA N-glycosylase activity"/>
    <property type="evidence" value="ECO:0007669"/>
    <property type="project" value="InterPro"/>
</dbReference>
<dbReference type="PANTHER" id="PTHR10429:SF0">
    <property type="entry name" value="DNA-3-METHYLADENINE GLYCOSYLASE"/>
    <property type="match status" value="1"/>
</dbReference>
<dbReference type="HAMAP" id="MF_00527">
    <property type="entry name" value="3MGH"/>
    <property type="match status" value="1"/>
</dbReference>
<keyword evidence="7" id="KW-1185">Reference proteome</keyword>
<comment type="caution">
    <text evidence="6">The sequence shown here is derived from an EMBL/GenBank/DDBJ whole genome shotgun (WGS) entry which is preliminary data.</text>
</comment>
<dbReference type="GO" id="GO:0003677">
    <property type="term" value="F:DNA binding"/>
    <property type="evidence" value="ECO:0007669"/>
    <property type="project" value="InterPro"/>
</dbReference>
<evidence type="ECO:0000313" key="6">
    <source>
        <dbReference type="EMBL" id="MDO7786685.1"/>
    </source>
</evidence>
<dbReference type="NCBIfam" id="NF002003">
    <property type="entry name" value="PRK00802.1-3"/>
    <property type="match status" value="1"/>
</dbReference>
<evidence type="ECO:0000256" key="2">
    <source>
        <dbReference type="ARBA" id="ARBA00022763"/>
    </source>
</evidence>
<dbReference type="NCBIfam" id="TIGR00567">
    <property type="entry name" value="3mg"/>
    <property type="match status" value="1"/>
</dbReference>
<dbReference type="InterPro" id="IPR011034">
    <property type="entry name" value="Formyl_transferase-like_C_sf"/>
</dbReference>
<evidence type="ECO:0000256" key="3">
    <source>
        <dbReference type="ARBA" id="ARBA00022801"/>
    </source>
</evidence>
<dbReference type="AlphaFoldDB" id="A0AAW7ZBS5"/>
<dbReference type="EMBL" id="JARPTC010000007">
    <property type="protein sequence ID" value="MDO7786685.1"/>
    <property type="molecule type" value="Genomic_DNA"/>
</dbReference>